<protein>
    <submittedName>
        <fullName evidence="1">Uncharacterized protein</fullName>
    </submittedName>
</protein>
<evidence type="ECO:0000313" key="2">
    <source>
        <dbReference type="Proteomes" id="UP000076858"/>
    </source>
</evidence>
<dbReference type="AlphaFoldDB" id="A0A164GGS5"/>
<organism evidence="1 2">
    <name type="scientific">Daphnia magna</name>
    <dbReference type="NCBI Taxonomy" id="35525"/>
    <lineage>
        <taxon>Eukaryota</taxon>
        <taxon>Metazoa</taxon>
        <taxon>Ecdysozoa</taxon>
        <taxon>Arthropoda</taxon>
        <taxon>Crustacea</taxon>
        <taxon>Branchiopoda</taxon>
        <taxon>Diplostraca</taxon>
        <taxon>Cladocera</taxon>
        <taxon>Anomopoda</taxon>
        <taxon>Daphniidae</taxon>
        <taxon>Daphnia</taxon>
    </lineage>
</organism>
<name>A0A164GGS5_9CRUS</name>
<proteinExistence type="predicted"/>
<dbReference type="EMBL" id="LRGB01015263">
    <property type="protein sequence ID" value="KZR98939.1"/>
    <property type="molecule type" value="Genomic_DNA"/>
</dbReference>
<dbReference type="Proteomes" id="UP000076858">
    <property type="component" value="Unassembled WGS sequence"/>
</dbReference>
<comment type="caution">
    <text evidence="1">The sequence shown here is derived from an EMBL/GenBank/DDBJ whole genome shotgun (WGS) entry which is preliminary data.</text>
</comment>
<feature type="non-terminal residue" evidence="1">
    <location>
        <position position="1"/>
    </location>
</feature>
<accession>A0A164GGS5</accession>
<gene>
    <name evidence="1" type="ORF">APZ42_005409</name>
</gene>
<reference evidence="1 2" key="1">
    <citation type="submission" date="2016-03" db="EMBL/GenBank/DDBJ databases">
        <title>EvidentialGene: Evidence-directed Construction of Genes on Genomes.</title>
        <authorList>
            <person name="Gilbert D.G."/>
            <person name="Choi J.-H."/>
            <person name="Mockaitis K."/>
            <person name="Colbourne J."/>
            <person name="Pfrender M."/>
        </authorList>
    </citation>
    <scope>NUCLEOTIDE SEQUENCE [LARGE SCALE GENOMIC DNA]</scope>
    <source>
        <strain evidence="1 2">Xinb3</strain>
        <tissue evidence="1">Complete organism</tissue>
    </source>
</reference>
<evidence type="ECO:0000313" key="1">
    <source>
        <dbReference type="EMBL" id="KZR98939.1"/>
    </source>
</evidence>
<sequence length="71" mass="7985">RWKGRRGGTLRTSSTWRVSSAALVEASINDGKPPYGPMGPWYRQFFAILGTKWTHSSVSLQLIFVVDQFAL</sequence>
<keyword evidence="2" id="KW-1185">Reference proteome</keyword>